<dbReference type="InterPro" id="IPR037165">
    <property type="entry name" value="AldOxase/xan_DH_Mopterin-bd_sf"/>
</dbReference>
<dbReference type="AlphaFoldDB" id="A0A857JTC2"/>
<dbReference type="EMBL" id="CP047656">
    <property type="protein sequence ID" value="QHJ13974.1"/>
    <property type="molecule type" value="Genomic_DNA"/>
</dbReference>
<dbReference type="Pfam" id="PF02738">
    <property type="entry name" value="MoCoBD_1"/>
    <property type="match status" value="1"/>
</dbReference>
<dbReference type="Gene3D" id="3.30.365.10">
    <property type="entry name" value="Aldehyde oxidase/xanthine dehydrogenase, molybdopterin binding domain"/>
    <property type="match status" value="4"/>
</dbReference>
<dbReference type="InterPro" id="IPR000674">
    <property type="entry name" value="Ald_Oxase/Xan_DH_a/b"/>
</dbReference>
<evidence type="ECO:0000259" key="1">
    <source>
        <dbReference type="SMART" id="SM01008"/>
    </source>
</evidence>
<evidence type="ECO:0000313" key="3">
    <source>
        <dbReference type="Proteomes" id="UP000464524"/>
    </source>
</evidence>
<sequence length="749" mass="81025">MSTLGKITRRTFVIGSAAITGGVLFGVYKYKQPYPNPLEKDLAQGDTALTPYVLINANGVTIISPRAEMGQGVKTTLAALVAEELDVDVQNVKIEHGVPSNAYYNAAVLEEGVPFPPQDTSSTAQMARDFMHVPAKFFGVQVTGGSSSTVDAFEKMRMAGATAREALLLAASAKLNVAKNALSTDNGEVISKDGQRIAYTELASLAASVELPNDVKLKPKSEWKQIGRPIPRVDMVEKCTGTATFGIDVLQKDMLYATIKVNPHLGAKCHAFDANNAAKMKGVKAILPLADVGAAVVATNTWYAFKAAEKIDFDWAKTEYAQTTDELFESAIAAFNEEHQDSQNRNDGDVDAITGAAGDTTIHREYRAPLLAHATMEPMNATAIIKDGQLDVWVGTQMPTYALSEAARVSGIEAQNIRIHTTYLGGGFGRRLEMDFIIYAVMVAKQLEGKPVKVTWSREEDMTHDSYRPFAVARFKGVTQGKNISALDVQVSSPSVMESQMGRLGVSLPGPDSTIVQALWDQAYTIENYRVTGYRVPMGIPVSSWRSVGASQNGFFNESMIDELAIEANADPIEMRLSLITHQPTRNVLETVAKMANWGRDVPENHGLGVALVTSFGVPVAEIVEVVNTPRGIKIVNVYVAADVGIAIDSRNIEAQLISAVNFGLAGAMMGEITLLDGKVQQTNFHNYDAIRMHQAPVIHTKILENGERIRGIGEPGTPPAAPALANAIYAATGLRMREMPFNKHIQFV</sequence>
<dbReference type="InterPro" id="IPR008274">
    <property type="entry name" value="AldOxase/xan_DH_MoCoBD1"/>
</dbReference>
<keyword evidence="3" id="KW-1185">Reference proteome</keyword>
<dbReference type="InterPro" id="IPR052516">
    <property type="entry name" value="N-heterocyclic_Hydroxylase"/>
</dbReference>
<dbReference type="Gene3D" id="3.90.1170.50">
    <property type="entry name" value="Aldehyde oxidase/xanthine dehydrogenase, a/b hammerhead"/>
    <property type="match status" value="1"/>
</dbReference>
<dbReference type="OrthoDB" id="9767994at2"/>
<dbReference type="InterPro" id="IPR046867">
    <property type="entry name" value="AldOxase/xan_DH_MoCoBD2"/>
</dbReference>
<dbReference type="SMART" id="SM01008">
    <property type="entry name" value="Ald_Xan_dh_C"/>
    <property type="match status" value="1"/>
</dbReference>
<dbReference type="Pfam" id="PF20256">
    <property type="entry name" value="MoCoBD_2"/>
    <property type="match status" value="2"/>
</dbReference>
<dbReference type="PIRSF" id="PIRSF036389">
    <property type="entry name" value="IOR_B"/>
    <property type="match status" value="1"/>
</dbReference>
<name>A0A857JTC2_9ALTE</name>
<reference evidence="2 3" key="1">
    <citation type="submission" date="2019-12" db="EMBL/GenBank/DDBJ databases">
        <title>Genome sequencing and assembly of endphytes of Porphyra tenera.</title>
        <authorList>
            <person name="Park J.M."/>
            <person name="Shin R."/>
            <person name="Jo S.H."/>
        </authorList>
    </citation>
    <scope>NUCLEOTIDE SEQUENCE [LARGE SCALE GENOMIC DNA]</scope>
    <source>
        <strain evidence="2 3">GPM4</strain>
    </source>
</reference>
<dbReference type="GO" id="GO:0047121">
    <property type="term" value="F:isoquinoline 1-oxidoreductase activity"/>
    <property type="evidence" value="ECO:0007669"/>
    <property type="project" value="UniProtKB-EC"/>
</dbReference>
<protein>
    <submittedName>
        <fullName evidence="2">Isoquinoline 1-oxidoreductase subunit beta</fullName>
        <ecNumber evidence="2">1.3.99.16</ecNumber>
    </submittedName>
</protein>
<feature type="domain" description="Aldehyde oxidase/xanthine dehydrogenase a/b hammerhead" evidence="1">
    <location>
        <begin position="240"/>
        <end position="319"/>
    </location>
</feature>
<evidence type="ECO:0000313" key="2">
    <source>
        <dbReference type="EMBL" id="QHJ13974.1"/>
    </source>
</evidence>
<dbReference type="Proteomes" id="UP000464524">
    <property type="component" value="Chromosome"/>
</dbReference>
<keyword evidence="2" id="KW-0560">Oxidoreductase</keyword>
<accession>A0A857JTC2</accession>
<gene>
    <name evidence="2" type="ORF">FX988_04255</name>
</gene>
<dbReference type="RefSeq" id="WP_160182015.1">
    <property type="nucleotide sequence ID" value="NZ_CP047656.1"/>
</dbReference>
<dbReference type="PANTHER" id="PTHR47495">
    <property type="entry name" value="ALDEHYDE DEHYDROGENASE"/>
    <property type="match status" value="1"/>
</dbReference>
<dbReference type="KEGG" id="pmes:FX988_04255"/>
<dbReference type="PANTHER" id="PTHR47495:SF2">
    <property type="entry name" value="ALDEHYDE DEHYDROGENASE"/>
    <property type="match status" value="1"/>
</dbReference>
<dbReference type="SUPFAM" id="SSF56003">
    <property type="entry name" value="Molybdenum cofactor-binding domain"/>
    <property type="match status" value="2"/>
</dbReference>
<dbReference type="InterPro" id="IPR012368">
    <property type="entry name" value="OxRdtase_Mopterin-bd_su_IorB"/>
</dbReference>
<organism evidence="2 3">
    <name type="scientific">Paraglaciecola mesophila</name>
    <dbReference type="NCBI Taxonomy" id="197222"/>
    <lineage>
        <taxon>Bacteria</taxon>
        <taxon>Pseudomonadati</taxon>
        <taxon>Pseudomonadota</taxon>
        <taxon>Gammaproteobacteria</taxon>
        <taxon>Alteromonadales</taxon>
        <taxon>Alteromonadaceae</taxon>
        <taxon>Paraglaciecola</taxon>
    </lineage>
</organism>
<dbReference type="EC" id="1.3.99.16" evidence="2"/>
<proteinExistence type="predicted"/>